<keyword evidence="1" id="KW-0732">Signal</keyword>
<evidence type="ECO:0000256" key="1">
    <source>
        <dbReference type="SAM" id="SignalP"/>
    </source>
</evidence>
<protein>
    <submittedName>
        <fullName evidence="2">Uncharacterized protein</fullName>
    </submittedName>
</protein>
<keyword evidence="3" id="KW-1185">Reference proteome</keyword>
<evidence type="ECO:0000313" key="2">
    <source>
        <dbReference type="EMBL" id="GAA4925676.1"/>
    </source>
</evidence>
<reference evidence="3" key="1">
    <citation type="journal article" date="2019" name="Int. J. Syst. Evol. Microbiol.">
        <title>The Global Catalogue of Microorganisms (GCM) 10K type strain sequencing project: providing services to taxonomists for standard genome sequencing and annotation.</title>
        <authorList>
            <consortium name="The Broad Institute Genomics Platform"/>
            <consortium name="The Broad Institute Genome Sequencing Center for Infectious Disease"/>
            <person name="Wu L."/>
            <person name="Ma J."/>
        </authorList>
    </citation>
    <scope>NUCLEOTIDE SEQUENCE [LARGE SCALE GENOMIC DNA]</scope>
    <source>
        <strain evidence="3">JCM 18283</strain>
    </source>
</reference>
<name>A0ABP9G1I1_9SPHI</name>
<dbReference type="EMBL" id="BAABJI010000002">
    <property type="protein sequence ID" value="GAA4925676.1"/>
    <property type="molecule type" value="Genomic_DNA"/>
</dbReference>
<feature type="signal peptide" evidence="1">
    <location>
        <begin position="1"/>
        <end position="23"/>
    </location>
</feature>
<evidence type="ECO:0000313" key="3">
    <source>
        <dbReference type="Proteomes" id="UP001501436"/>
    </source>
</evidence>
<sequence length="245" mass="27860">MKMIRLATVCLLLLSAVACKQKAGNNTGINATDTVKKAIIKPDSSPKENTTRQKKDVNAKFLTYNDDGDYYLLLAQHGDSTISFINDDADRSLNRGDSIKIFWKDDTITMAGDDEMPVSAKRITSIRKIADGPVTLFKKSYGRQMKYTWAPEENFSDYYLDKIYKLVEYYLATTKTELLLRSIKAKEAINYSLESQERDGRRYTMIGIAVPGTHGSNIVQWLYVDDETSQLFEYDLGNDKLMPVR</sequence>
<gene>
    <name evidence="2" type="ORF">GCM10023313_32810</name>
</gene>
<dbReference type="PROSITE" id="PS51257">
    <property type="entry name" value="PROKAR_LIPOPROTEIN"/>
    <property type="match status" value="1"/>
</dbReference>
<organism evidence="2 3">
    <name type="scientific">Mucilaginibacter defluvii</name>
    <dbReference type="NCBI Taxonomy" id="1196019"/>
    <lineage>
        <taxon>Bacteria</taxon>
        <taxon>Pseudomonadati</taxon>
        <taxon>Bacteroidota</taxon>
        <taxon>Sphingobacteriia</taxon>
        <taxon>Sphingobacteriales</taxon>
        <taxon>Sphingobacteriaceae</taxon>
        <taxon>Mucilaginibacter</taxon>
    </lineage>
</organism>
<dbReference type="Proteomes" id="UP001501436">
    <property type="component" value="Unassembled WGS sequence"/>
</dbReference>
<proteinExistence type="predicted"/>
<feature type="chain" id="PRO_5046027551" evidence="1">
    <location>
        <begin position="24"/>
        <end position="245"/>
    </location>
</feature>
<comment type="caution">
    <text evidence="2">The sequence shown here is derived from an EMBL/GenBank/DDBJ whole genome shotgun (WGS) entry which is preliminary data.</text>
</comment>
<dbReference type="RefSeq" id="WP_345332747.1">
    <property type="nucleotide sequence ID" value="NZ_BAABJI010000002.1"/>
</dbReference>
<accession>A0ABP9G1I1</accession>